<dbReference type="Gene3D" id="3.30.70.260">
    <property type="match status" value="1"/>
</dbReference>
<feature type="region of interest" description="Disordered" evidence="1">
    <location>
        <begin position="156"/>
        <end position="212"/>
    </location>
</feature>
<reference evidence="2" key="1">
    <citation type="submission" date="2023-08" db="EMBL/GenBank/DDBJ databases">
        <authorList>
            <person name="Chen Y."/>
            <person name="Shah S."/>
            <person name="Dougan E. K."/>
            <person name="Thang M."/>
            <person name="Chan C."/>
        </authorList>
    </citation>
    <scope>NUCLEOTIDE SEQUENCE</scope>
</reference>
<evidence type="ECO:0000313" key="3">
    <source>
        <dbReference type="Proteomes" id="UP001178507"/>
    </source>
</evidence>
<protein>
    <submittedName>
        <fullName evidence="2">Uncharacterized protein</fullName>
    </submittedName>
</protein>
<sequence>MLVLVDASYIPPRYHIVDAKADIRDLDVGDVDDVEVDVPKPFIDHMKEVKEQRSRPKIDFNSEAFRADPTSFASGGSGVNMAFVSMDLKWAEEHGKHGTTDLARRWTSLLENGGIKAQIYDTDPGSILIVNQNPMNQYKIKQFVLEQPDVDYYELSQKRDYPNGRTSPLVPDDVRRQRTAEMPGRLGKREEPVRKPAQGRTVAKTGKGSKSS</sequence>
<dbReference type="Proteomes" id="UP001178507">
    <property type="component" value="Unassembled WGS sequence"/>
</dbReference>
<keyword evidence="3" id="KW-1185">Reference proteome</keyword>
<accession>A0AA36JCB8</accession>
<proteinExistence type="predicted"/>
<dbReference type="EMBL" id="CAUJNA010003452">
    <property type="protein sequence ID" value="CAJ1402436.1"/>
    <property type="molecule type" value="Genomic_DNA"/>
</dbReference>
<gene>
    <name evidence="2" type="ORF">EVOR1521_LOCUS25331</name>
</gene>
<dbReference type="AlphaFoldDB" id="A0AA36JCB8"/>
<evidence type="ECO:0000313" key="2">
    <source>
        <dbReference type="EMBL" id="CAJ1402436.1"/>
    </source>
</evidence>
<name>A0AA36JCB8_9DINO</name>
<organism evidence="2 3">
    <name type="scientific">Effrenium voratum</name>
    <dbReference type="NCBI Taxonomy" id="2562239"/>
    <lineage>
        <taxon>Eukaryota</taxon>
        <taxon>Sar</taxon>
        <taxon>Alveolata</taxon>
        <taxon>Dinophyceae</taxon>
        <taxon>Suessiales</taxon>
        <taxon>Symbiodiniaceae</taxon>
        <taxon>Effrenium</taxon>
    </lineage>
</organism>
<evidence type="ECO:0000256" key="1">
    <source>
        <dbReference type="SAM" id="MobiDB-lite"/>
    </source>
</evidence>
<comment type="caution">
    <text evidence="2">The sequence shown here is derived from an EMBL/GenBank/DDBJ whole genome shotgun (WGS) entry which is preliminary data.</text>
</comment>